<dbReference type="Proteomes" id="UP000887540">
    <property type="component" value="Unplaced"/>
</dbReference>
<feature type="region of interest" description="Disordered" evidence="1">
    <location>
        <begin position="59"/>
        <end position="86"/>
    </location>
</feature>
<evidence type="ECO:0000313" key="2">
    <source>
        <dbReference type="Proteomes" id="UP000887540"/>
    </source>
</evidence>
<organism evidence="2 3">
    <name type="scientific">Acrobeloides nanus</name>
    <dbReference type="NCBI Taxonomy" id="290746"/>
    <lineage>
        <taxon>Eukaryota</taxon>
        <taxon>Metazoa</taxon>
        <taxon>Ecdysozoa</taxon>
        <taxon>Nematoda</taxon>
        <taxon>Chromadorea</taxon>
        <taxon>Rhabditida</taxon>
        <taxon>Tylenchina</taxon>
        <taxon>Cephalobomorpha</taxon>
        <taxon>Cephaloboidea</taxon>
        <taxon>Cephalobidae</taxon>
        <taxon>Acrobeloides</taxon>
    </lineage>
</organism>
<name>A0A914C0C1_9BILA</name>
<proteinExistence type="predicted"/>
<dbReference type="AlphaFoldDB" id="A0A914C0C1"/>
<protein>
    <submittedName>
        <fullName evidence="3">Uncharacterized protein</fullName>
    </submittedName>
</protein>
<reference evidence="3" key="1">
    <citation type="submission" date="2022-11" db="UniProtKB">
        <authorList>
            <consortium name="WormBaseParasite"/>
        </authorList>
    </citation>
    <scope>IDENTIFICATION</scope>
</reference>
<feature type="compositionally biased region" description="Basic and acidic residues" evidence="1">
    <location>
        <begin position="67"/>
        <end position="86"/>
    </location>
</feature>
<evidence type="ECO:0000313" key="3">
    <source>
        <dbReference type="WBParaSite" id="ACRNAN_Path_1425.g5595.t1"/>
    </source>
</evidence>
<evidence type="ECO:0000256" key="1">
    <source>
        <dbReference type="SAM" id="MobiDB-lite"/>
    </source>
</evidence>
<sequence length="86" mass="9786">MCSTRTQRNNDNVQFGNGNIRFGNVVQNEDIEATSRQMQGVYNSGNGRVPMNQCNQFMDHPATRAGSNKDKYPDKYPDIYPDKKNP</sequence>
<accession>A0A914C0C1</accession>
<keyword evidence="2" id="KW-1185">Reference proteome</keyword>
<dbReference type="WBParaSite" id="ACRNAN_Path_1425.g5595.t1">
    <property type="protein sequence ID" value="ACRNAN_Path_1425.g5595.t1"/>
    <property type="gene ID" value="ACRNAN_Path_1425.g5595"/>
</dbReference>